<accession>A0AAE3E8I8</accession>
<gene>
    <name evidence="18" type="ORF">LKD81_03660</name>
</gene>
<keyword evidence="12" id="KW-0547">Nucleotide-binding</keyword>
<evidence type="ECO:0000256" key="15">
    <source>
        <dbReference type="ARBA" id="ARBA00023134"/>
    </source>
</evidence>
<comment type="pathway">
    <text evidence="6">Cofactor biosynthesis; adenosylcobalamin biosynthesis; adenosylcobalamin from cob(II)yrinate a,c-diamide: step 5/7.</text>
</comment>
<evidence type="ECO:0000256" key="4">
    <source>
        <dbReference type="ARBA" id="ARBA00003889"/>
    </source>
</evidence>
<reference evidence="18" key="1">
    <citation type="submission" date="2021-10" db="EMBL/GenBank/DDBJ databases">
        <title>Anaerobic single-cell dispensing facilitates the cultivation of human gut bacteria.</title>
        <authorList>
            <person name="Afrizal A."/>
        </authorList>
    </citation>
    <scope>NUCLEOTIDE SEQUENCE</scope>
    <source>
        <strain evidence="18">CLA-AA-H215</strain>
    </source>
</reference>
<dbReference type="InterPro" id="IPR003203">
    <property type="entry name" value="CobU/CobP"/>
</dbReference>
<comment type="caution">
    <text evidence="18">The sequence shown here is derived from an EMBL/GenBank/DDBJ whole genome shotgun (WGS) entry which is preliminary data.</text>
</comment>
<comment type="catalytic activity">
    <reaction evidence="1">
        <text>adenosylcob(III)inamide + ATP = adenosylcob(III)inamide phosphate + ADP + H(+)</text>
        <dbReference type="Rhea" id="RHEA:15769"/>
        <dbReference type="ChEBI" id="CHEBI:2480"/>
        <dbReference type="ChEBI" id="CHEBI:15378"/>
        <dbReference type="ChEBI" id="CHEBI:30616"/>
        <dbReference type="ChEBI" id="CHEBI:58502"/>
        <dbReference type="ChEBI" id="CHEBI:456216"/>
        <dbReference type="EC" id="2.7.1.156"/>
    </reaction>
</comment>
<keyword evidence="15" id="KW-0342">GTP-binding</keyword>
<evidence type="ECO:0000256" key="3">
    <source>
        <dbReference type="ARBA" id="ARBA00001522"/>
    </source>
</evidence>
<dbReference type="EMBL" id="JAJEQR010000007">
    <property type="protein sequence ID" value="MCC2230098.1"/>
    <property type="molecule type" value="Genomic_DNA"/>
</dbReference>
<evidence type="ECO:0000256" key="13">
    <source>
        <dbReference type="ARBA" id="ARBA00022777"/>
    </source>
</evidence>
<evidence type="ECO:0000256" key="11">
    <source>
        <dbReference type="ARBA" id="ARBA00022679"/>
    </source>
</evidence>
<dbReference type="InterPro" id="IPR027417">
    <property type="entry name" value="P-loop_NTPase"/>
</dbReference>
<evidence type="ECO:0000256" key="14">
    <source>
        <dbReference type="ARBA" id="ARBA00022840"/>
    </source>
</evidence>
<dbReference type="PANTHER" id="PTHR34848:SF1">
    <property type="entry name" value="BIFUNCTIONAL ADENOSYLCOBALAMIN BIOSYNTHESIS PROTEIN COBU"/>
    <property type="match status" value="1"/>
</dbReference>
<evidence type="ECO:0000256" key="8">
    <source>
        <dbReference type="ARBA" id="ARBA00012016"/>
    </source>
</evidence>
<evidence type="ECO:0000256" key="5">
    <source>
        <dbReference type="ARBA" id="ARBA00004692"/>
    </source>
</evidence>
<dbReference type="Gene3D" id="3.40.50.300">
    <property type="entry name" value="P-loop containing nucleotide triphosphate hydrolases"/>
    <property type="match status" value="2"/>
</dbReference>
<keyword evidence="11" id="KW-0808">Transferase</keyword>
<evidence type="ECO:0000256" key="10">
    <source>
        <dbReference type="ARBA" id="ARBA00022573"/>
    </source>
</evidence>
<comment type="catalytic activity">
    <reaction evidence="2">
        <text>adenosylcob(III)inamide phosphate + GTP + H(+) = adenosylcob(III)inamide-GDP + diphosphate</text>
        <dbReference type="Rhea" id="RHEA:22712"/>
        <dbReference type="ChEBI" id="CHEBI:15378"/>
        <dbReference type="ChEBI" id="CHEBI:33019"/>
        <dbReference type="ChEBI" id="CHEBI:37565"/>
        <dbReference type="ChEBI" id="CHEBI:58502"/>
        <dbReference type="ChEBI" id="CHEBI:60487"/>
        <dbReference type="EC" id="2.7.7.62"/>
    </reaction>
</comment>
<dbReference type="EC" id="2.7.1.156" evidence="8"/>
<dbReference type="GO" id="GO:0005525">
    <property type="term" value="F:GTP binding"/>
    <property type="evidence" value="ECO:0007669"/>
    <property type="project" value="UniProtKB-KW"/>
</dbReference>
<dbReference type="AlphaFoldDB" id="A0AAE3E8I8"/>
<evidence type="ECO:0000256" key="6">
    <source>
        <dbReference type="ARBA" id="ARBA00005159"/>
    </source>
</evidence>
<evidence type="ECO:0000256" key="2">
    <source>
        <dbReference type="ARBA" id="ARBA00000711"/>
    </source>
</evidence>
<evidence type="ECO:0000256" key="12">
    <source>
        <dbReference type="ARBA" id="ARBA00022741"/>
    </source>
</evidence>
<dbReference type="SUPFAM" id="SSF52540">
    <property type="entry name" value="P-loop containing nucleoside triphosphate hydrolases"/>
    <property type="match status" value="2"/>
</dbReference>
<evidence type="ECO:0000256" key="17">
    <source>
        <dbReference type="ARBA" id="ARBA00030571"/>
    </source>
</evidence>
<keyword evidence="19" id="KW-1185">Reference proteome</keyword>
<evidence type="ECO:0000256" key="7">
    <source>
        <dbReference type="ARBA" id="ARBA00007490"/>
    </source>
</evidence>
<proteinExistence type="inferred from homology"/>
<keyword evidence="13 18" id="KW-0418">Kinase</keyword>
<dbReference type="Pfam" id="PF02283">
    <property type="entry name" value="CobU"/>
    <property type="match status" value="2"/>
</dbReference>
<dbReference type="RefSeq" id="WP_308452805.1">
    <property type="nucleotide sequence ID" value="NZ_JAJEQR010000007.1"/>
</dbReference>
<comment type="function">
    <text evidence="4">Catalyzes ATP-dependent phosphorylation of adenosylcobinamide and addition of GMP to adenosylcobinamide phosphate.</text>
</comment>
<evidence type="ECO:0000256" key="9">
    <source>
        <dbReference type="ARBA" id="ARBA00012523"/>
    </source>
</evidence>
<keyword evidence="18" id="KW-0548">Nucleotidyltransferase</keyword>
<evidence type="ECO:0000313" key="18">
    <source>
        <dbReference type="EMBL" id="MCC2230098.1"/>
    </source>
</evidence>
<sequence length="320" mass="34868">MLGLIIGGSGSGKSAIAETLIVSYGASHRYYIATMSASDAESQRRIARHRRMRDGKGFETLECPTDLATAVPDAAGDILLECLSNLVANEMFLAGESRENTICKVMGGIDALCRNNDHVIIVTNNVFEDGISYPRETEAYIACLGELNRRLAEAADLVIEAQAGIPTALKGELPSCLQNQAYVKEKNGMILIIGGAYQGKLAWTCRKWALDPDGPEIWNGADGMPSESDWLRIRVVNGLHQIIRGILDDEQAMALLKEKLLNVSAVPGRIVLTDELGCGLVPISTEERKWRENTGRFCEALAKEADEVYRVSCGLAQKLQ</sequence>
<evidence type="ECO:0000313" key="19">
    <source>
        <dbReference type="Proteomes" id="UP001198182"/>
    </source>
</evidence>
<dbReference type="Proteomes" id="UP001198182">
    <property type="component" value="Unassembled WGS sequence"/>
</dbReference>
<evidence type="ECO:0000256" key="1">
    <source>
        <dbReference type="ARBA" id="ARBA00000312"/>
    </source>
</evidence>
<dbReference type="PANTHER" id="PTHR34848">
    <property type="match status" value="1"/>
</dbReference>
<dbReference type="GO" id="GO:0043752">
    <property type="term" value="F:adenosylcobinamide kinase activity"/>
    <property type="evidence" value="ECO:0007669"/>
    <property type="project" value="UniProtKB-EC"/>
</dbReference>
<comment type="pathway">
    <text evidence="5">Cofactor biosynthesis; adenosylcobalamin biosynthesis; adenosylcobalamin from cob(II)yrinate a,c-diamide: step 6/7.</text>
</comment>
<keyword evidence="10" id="KW-0169">Cobalamin biosynthesis</keyword>
<dbReference type="EC" id="2.7.7.62" evidence="9"/>
<keyword evidence="14" id="KW-0067">ATP-binding</keyword>
<comment type="catalytic activity">
    <reaction evidence="3">
        <text>adenosylcob(III)inamide + GTP = adenosylcob(III)inamide phosphate + GDP + H(+)</text>
        <dbReference type="Rhea" id="RHEA:15765"/>
        <dbReference type="ChEBI" id="CHEBI:2480"/>
        <dbReference type="ChEBI" id="CHEBI:15378"/>
        <dbReference type="ChEBI" id="CHEBI:37565"/>
        <dbReference type="ChEBI" id="CHEBI:58189"/>
        <dbReference type="ChEBI" id="CHEBI:58502"/>
        <dbReference type="EC" id="2.7.1.156"/>
    </reaction>
</comment>
<comment type="similarity">
    <text evidence="7">Belongs to the CobU/CobP family.</text>
</comment>
<organism evidence="18 19">
    <name type="scientific">Hominifimenecus microfluidus</name>
    <dbReference type="NCBI Taxonomy" id="2885348"/>
    <lineage>
        <taxon>Bacteria</taxon>
        <taxon>Bacillati</taxon>
        <taxon>Bacillota</taxon>
        <taxon>Clostridia</taxon>
        <taxon>Lachnospirales</taxon>
        <taxon>Lachnospiraceae</taxon>
        <taxon>Hominifimenecus</taxon>
    </lineage>
</organism>
<evidence type="ECO:0000256" key="16">
    <source>
        <dbReference type="ARBA" id="ARBA00029570"/>
    </source>
</evidence>
<dbReference type="GO" id="GO:0005524">
    <property type="term" value="F:ATP binding"/>
    <property type="evidence" value="ECO:0007669"/>
    <property type="project" value="UniProtKB-KW"/>
</dbReference>
<dbReference type="GO" id="GO:0008820">
    <property type="term" value="F:cobinamide phosphate guanylyltransferase activity"/>
    <property type="evidence" value="ECO:0007669"/>
    <property type="project" value="UniProtKB-EC"/>
</dbReference>
<name>A0AAE3E8I8_9FIRM</name>
<dbReference type="GO" id="GO:0009236">
    <property type="term" value="P:cobalamin biosynthetic process"/>
    <property type="evidence" value="ECO:0007669"/>
    <property type="project" value="UniProtKB-KW"/>
</dbReference>
<protein>
    <recommendedName>
        <fullName evidence="16">Adenosylcobinamide kinase</fullName>
        <ecNumber evidence="8">2.7.1.156</ecNumber>
        <ecNumber evidence="9">2.7.7.62</ecNumber>
    </recommendedName>
    <alternativeName>
        <fullName evidence="17">Adenosylcobinamide-phosphate guanylyltransferase</fullName>
    </alternativeName>
</protein>